<protein>
    <submittedName>
        <fullName evidence="1">Uncharacterized protein</fullName>
    </submittedName>
</protein>
<gene>
    <name evidence="1" type="ORF">GWI33_000038</name>
</gene>
<keyword evidence="2" id="KW-1185">Reference proteome</keyword>
<dbReference type="EMBL" id="JAACXV010000001">
    <property type="protein sequence ID" value="KAF7287978.1"/>
    <property type="molecule type" value="Genomic_DNA"/>
</dbReference>
<proteinExistence type="predicted"/>
<organism evidence="1 2">
    <name type="scientific">Rhynchophorus ferrugineus</name>
    <name type="common">Red palm weevil</name>
    <name type="synonym">Curculio ferrugineus</name>
    <dbReference type="NCBI Taxonomy" id="354439"/>
    <lineage>
        <taxon>Eukaryota</taxon>
        <taxon>Metazoa</taxon>
        <taxon>Ecdysozoa</taxon>
        <taxon>Arthropoda</taxon>
        <taxon>Hexapoda</taxon>
        <taxon>Insecta</taxon>
        <taxon>Pterygota</taxon>
        <taxon>Neoptera</taxon>
        <taxon>Endopterygota</taxon>
        <taxon>Coleoptera</taxon>
        <taxon>Polyphaga</taxon>
        <taxon>Cucujiformia</taxon>
        <taxon>Curculionidae</taxon>
        <taxon>Dryophthorinae</taxon>
        <taxon>Rhynchophorus</taxon>
    </lineage>
</organism>
<sequence>MFLREKRRSFKTRRYVREGQGSGGGRWVVDAAAPRLFSQTVRPPPSLHLACPFPLTRYPCHQRWLCLRRRVTWCIIRLPAPGSVIEHPHNAAKIHFLLATVAAAKAFGHPAPPPSRYRARSFIIRRDPRTSQPCLSILWGVGGRWNAQIR</sequence>
<comment type="caution">
    <text evidence="1">The sequence shown here is derived from an EMBL/GenBank/DDBJ whole genome shotgun (WGS) entry which is preliminary data.</text>
</comment>
<accession>A0A834J0K6</accession>
<dbReference type="Proteomes" id="UP000625711">
    <property type="component" value="Unassembled WGS sequence"/>
</dbReference>
<evidence type="ECO:0000313" key="1">
    <source>
        <dbReference type="EMBL" id="KAF7287978.1"/>
    </source>
</evidence>
<name>A0A834J0K6_RHYFE</name>
<dbReference type="AlphaFoldDB" id="A0A834J0K6"/>
<reference evidence="1" key="1">
    <citation type="submission" date="2020-08" db="EMBL/GenBank/DDBJ databases">
        <title>Genome sequencing and assembly of the red palm weevil Rhynchophorus ferrugineus.</title>
        <authorList>
            <person name="Dias G.B."/>
            <person name="Bergman C.M."/>
            <person name="Manee M."/>
        </authorList>
    </citation>
    <scope>NUCLEOTIDE SEQUENCE</scope>
    <source>
        <strain evidence="1">AA-2017</strain>
        <tissue evidence="1">Whole larva</tissue>
    </source>
</reference>
<evidence type="ECO:0000313" key="2">
    <source>
        <dbReference type="Proteomes" id="UP000625711"/>
    </source>
</evidence>